<dbReference type="InterPro" id="IPR023271">
    <property type="entry name" value="Aquaporin-like"/>
</dbReference>
<feature type="transmembrane region" description="Helical" evidence="7">
    <location>
        <begin position="229"/>
        <end position="251"/>
    </location>
</feature>
<dbReference type="Pfam" id="PF01226">
    <property type="entry name" value="Form_Nir_trans"/>
    <property type="match status" value="1"/>
</dbReference>
<evidence type="ECO:0000256" key="2">
    <source>
        <dbReference type="ARBA" id="ARBA00022448"/>
    </source>
</evidence>
<feature type="transmembrane region" description="Helical" evidence="7">
    <location>
        <begin position="155"/>
        <end position="177"/>
    </location>
</feature>
<dbReference type="InterPro" id="IPR000292">
    <property type="entry name" value="For/NO2_transpt"/>
</dbReference>
<evidence type="ECO:0000256" key="7">
    <source>
        <dbReference type="SAM" id="Phobius"/>
    </source>
</evidence>
<dbReference type="STRING" id="1469647.BC351_23410"/>
<comment type="subcellular location">
    <subcellularLocation>
        <location evidence="1">Membrane</location>
        <topology evidence="1">Multi-pass membrane protein</topology>
    </subcellularLocation>
</comment>
<reference evidence="9" key="1">
    <citation type="submission" date="2016-07" db="EMBL/GenBank/DDBJ databases">
        <authorList>
            <person name="Florea S."/>
            <person name="Webb J.S."/>
            <person name="Jaromczyk J."/>
            <person name="Schardl C.L."/>
        </authorList>
    </citation>
    <scope>NUCLEOTIDE SEQUENCE [LARGE SCALE GENOMIC DNA]</scope>
    <source>
        <strain evidence="9">CY1</strain>
    </source>
</reference>
<protein>
    <submittedName>
        <fullName evidence="8">Formate/nitrite transporter</fullName>
    </submittedName>
</protein>
<evidence type="ECO:0000256" key="1">
    <source>
        <dbReference type="ARBA" id="ARBA00004141"/>
    </source>
</evidence>
<evidence type="ECO:0000313" key="8">
    <source>
        <dbReference type="EMBL" id="OPH58318.1"/>
    </source>
</evidence>
<dbReference type="Gene3D" id="1.20.1080.10">
    <property type="entry name" value="Glycerol uptake facilitator protein"/>
    <property type="match status" value="1"/>
</dbReference>
<keyword evidence="3 7" id="KW-0812">Transmembrane</keyword>
<evidence type="ECO:0000313" key="9">
    <source>
        <dbReference type="Proteomes" id="UP000190626"/>
    </source>
</evidence>
<evidence type="ECO:0000256" key="5">
    <source>
        <dbReference type="ARBA" id="ARBA00023136"/>
    </source>
</evidence>
<dbReference type="AlphaFoldDB" id="A0A1V4HM26"/>
<name>A0A1V4HM26_9BACL</name>
<keyword evidence="4 7" id="KW-1133">Transmembrane helix</keyword>
<dbReference type="OrthoDB" id="9786493at2"/>
<feature type="transmembrane region" description="Helical" evidence="7">
    <location>
        <begin position="105"/>
        <end position="127"/>
    </location>
</feature>
<comment type="caution">
    <text evidence="8">The sequence shown here is derived from an EMBL/GenBank/DDBJ whole genome shotgun (WGS) entry which is preliminary data.</text>
</comment>
<dbReference type="EMBL" id="MBTG01000010">
    <property type="protein sequence ID" value="OPH58318.1"/>
    <property type="molecule type" value="Genomic_DNA"/>
</dbReference>
<dbReference type="FunFam" id="1.20.1080.10:FF:000011">
    <property type="entry name" value="Formate family transporter"/>
    <property type="match status" value="1"/>
</dbReference>
<evidence type="ECO:0000256" key="6">
    <source>
        <dbReference type="ARBA" id="ARBA00049660"/>
    </source>
</evidence>
<sequence length="258" mass="27869">MGIAKPEQIWERAMEAGEKKVHLPLYGQLVLGFAGGAYISLGFLLYIRVSAAVPAPWSDFGNFIGACVFPLGLILTLLAGGELLTGNMMAVPVAFISRRVKLLDVFCNWAVITVGNMLGAMFIAYAFGHLAGLTEHGVYLAKLVKIAHAKMDEPFIIALLSGIGCNWLVGLAVWLSYGAEDSGGKMWGIWFPTMAFVAIGFQHVVANMFVIPAAIFAGQATWMEYLHNFVPVYIGNSIGGAVFVAGMYGLVYRNRLNP</sequence>
<feature type="transmembrane region" description="Helical" evidence="7">
    <location>
        <begin position="29"/>
        <end position="51"/>
    </location>
</feature>
<comment type="similarity">
    <text evidence="6">Belongs to the FNT transporter (TC 1.A.16) family.</text>
</comment>
<keyword evidence="2" id="KW-0813">Transport</keyword>
<keyword evidence="9" id="KW-1185">Reference proteome</keyword>
<feature type="transmembrane region" description="Helical" evidence="7">
    <location>
        <begin position="63"/>
        <end position="84"/>
    </location>
</feature>
<dbReference type="Proteomes" id="UP000190626">
    <property type="component" value="Unassembled WGS sequence"/>
</dbReference>
<evidence type="ECO:0000256" key="4">
    <source>
        <dbReference type="ARBA" id="ARBA00022989"/>
    </source>
</evidence>
<dbReference type="GO" id="GO:0005886">
    <property type="term" value="C:plasma membrane"/>
    <property type="evidence" value="ECO:0007669"/>
    <property type="project" value="TreeGrafter"/>
</dbReference>
<evidence type="ECO:0000256" key="3">
    <source>
        <dbReference type="ARBA" id="ARBA00022692"/>
    </source>
</evidence>
<keyword evidence="5 7" id="KW-0472">Membrane</keyword>
<dbReference type="RefSeq" id="WP_079412055.1">
    <property type="nucleotide sequence ID" value="NZ_MBTG01000010.1"/>
</dbReference>
<gene>
    <name evidence="8" type="ORF">BC351_23410</name>
</gene>
<dbReference type="PANTHER" id="PTHR30520">
    <property type="entry name" value="FORMATE TRANSPORTER-RELATED"/>
    <property type="match status" value="1"/>
</dbReference>
<accession>A0A1V4HM26</accession>
<dbReference type="PANTHER" id="PTHR30520:SF6">
    <property type="entry name" value="FORMATE_NITRATE FAMILY TRANSPORTER (EUROFUNG)"/>
    <property type="match status" value="1"/>
</dbReference>
<dbReference type="GO" id="GO:0015499">
    <property type="term" value="F:formate transmembrane transporter activity"/>
    <property type="evidence" value="ECO:0007669"/>
    <property type="project" value="TreeGrafter"/>
</dbReference>
<proteinExistence type="inferred from homology"/>
<feature type="transmembrane region" description="Helical" evidence="7">
    <location>
        <begin position="189"/>
        <end position="217"/>
    </location>
</feature>
<organism evidence="8 9">
    <name type="scientific">Paenibacillus ferrarius</name>
    <dbReference type="NCBI Taxonomy" id="1469647"/>
    <lineage>
        <taxon>Bacteria</taxon>
        <taxon>Bacillati</taxon>
        <taxon>Bacillota</taxon>
        <taxon>Bacilli</taxon>
        <taxon>Bacillales</taxon>
        <taxon>Paenibacillaceae</taxon>
        <taxon>Paenibacillus</taxon>
    </lineage>
</organism>